<dbReference type="PANTHER" id="PTHR30388:SF4">
    <property type="entry name" value="MOLYBDENUM COFACTOR INSERTION CHAPERONE PAOD"/>
    <property type="match status" value="1"/>
</dbReference>
<dbReference type="Gene3D" id="3.40.50.720">
    <property type="entry name" value="NAD(P)-binding Rossmann-like Domain"/>
    <property type="match status" value="1"/>
</dbReference>
<dbReference type="Pfam" id="PF02625">
    <property type="entry name" value="XdhC_CoxI"/>
    <property type="match status" value="1"/>
</dbReference>
<dbReference type="InterPro" id="IPR003777">
    <property type="entry name" value="XdhC_CoxI"/>
</dbReference>
<feature type="domain" description="XdhC Rossmann" evidence="2">
    <location>
        <begin position="163"/>
        <end position="304"/>
    </location>
</feature>
<evidence type="ECO:0000259" key="2">
    <source>
        <dbReference type="Pfam" id="PF13478"/>
    </source>
</evidence>
<sequence>MEGVDVQVLRQLSRWRGAGERAALVTVLTTYGSAPRPPGALLAIRADGLLAGSVSGGCVEAELIAQLQSHWPATPQVLRFGGTPAENQRLQLPCQGGLQLLLEPQPEPAWIDALLEQLDQRQPVLREVDSLSGQVRLLAGRDEPDFDWDGRLLSLVHGPRWRLILIGAGQLSRYLAQMAQALDYEIIVCDPREEYAGGWEVAGTQLSTAMPDDLLRARAPDARTAVIALTHDPKLDDLALLEALLSDAFYVGALGSVASNARRRARLSEMDLPAAAIARLHGPVGLAIGSRTPPEIAIAILAELTALRHGRRLAPVPEVSSPLSFPLAVQA</sequence>
<proteinExistence type="predicted"/>
<reference evidence="3 4" key="1">
    <citation type="submission" date="2024-04" db="EMBL/GenBank/DDBJ databases">
        <authorList>
            <person name="Abashina T."/>
            <person name="Shaikin A."/>
        </authorList>
    </citation>
    <scope>NUCLEOTIDE SEQUENCE [LARGE SCALE GENOMIC DNA]</scope>
    <source>
        <strain evidence="3 4">AAFK</strain>
    </source>
</reference>
<feature type="domain" description="XdhC- CoxI" evidence="1">
    <location>
        <begin position="15"/>
        <end position="81"/>
    </location>
</feature>
<dbReference type="Pfam" id="PF13478">
    <property type="entry name" value="XdhC_C"/>
    <property type="match status" value="1"/>
</dbReference>
<evidence type="ECO:0000259" key="1">
    <source>
        <dbReference type="Pfam" id="PF02625"/>
    </source>
</evidence>
<dbReference type="EMBL" id="JBBPCO010000006">
    <property type="protein sequence ID" value="MEK8089562.1"/>
    <property type="molecule type" value="Genomic_DNA"/>
</dbReference>
<dbReference type="RefSeq" id="WP_341370619.1">
    <property type="nucleotide sequence ID" value="NZ_JBBPCO010000006.1"/>
</dbReference>
<comment type="caution">
    <text evidence="3">The sequence shown here is derived from an EMBL/GenBank/DDBJ whole genome shotgun (WGS) entry which is preliminary data.</text>
</comment>
<evidence type="ECO:0000313" key="4">
    <source>
        <dbReference type="Proteomes" id="UP001446205"/>
    </source>
</evidence>
<dbReference type="PANTHER" id="PTHR30388">
    <property type="entry name" value="ALDEHYDE OXIDOREDUCTASE MOLYBDENUM COFACTOR ASSEMBLY PROTEIN"/>
    <property type="match status" value="1"/>
</dbReference>
<keyword evidence="4" id="KW-1185">Reference proteome</keyword>
<name>A0ABU9D9Q7_9PROT</name>
<accession>A0ABU9D9Q7</accession>
<dbReference type="InterPro" id="IPR016185">
    <property type="entry name" value="PreATP-grasp_dom_sf"/>
</dbReference>
<gene>
    <name evidence="3" type="ORF">WOB96_07260</name>
</gene>
<evidence type="ECO:0000313" key="3">
    <source>
        <dbReference type="EMBL" id="MEK8089562.1"/>
    </source>
</evidence>
<dbReference type="InterPro" id="IPR027051">
    <property type="entry name" value="XdhC_Rossmann_dom"/>
</dbReference>
<dbReference type="InterPro" id="IPR052698">
    <property type="entry name" value="MoCofactor_Util/Proc"/>
</dbReference>
<dbReference type="Proteomes" id="UP001446205">
    <property type="component" value="Unassembled WGS sequence"/>
</dbReference>
<dbReference type="SUPFAM" id="SSF52440">
    <property type="entry name" value="PreATP-grasp domain"/>
    <property type="match status" value="1"/>
</dbReference>
<organism evidence="3 4">
    <name type="scientific">Thermithiobacillus plumbiphilus</name>
    <dbReference type="NCBI Taxonomy" id="1729899"/>
    <lineage>
        <taxon>Bacteria</taxon>
        <taxon>Pseudomonadati</taxon>
        <taxon>Pseudomonadota</taxon>
        <taxon>Acidithiobacillia</taxon>
        <taxon>Acidithiobacillales</taxon>
        <taxon>Thermithiobacillaceae</taxon>
        <taxon>Thermithiobacillus</taxon>
    </lineage>
</organism>
<protein>
    <submittedName>
        <fullName evidence="3">XdhC family protein</fullName>
    </submittedName>
</protein>